<name>A0A6P6WBS0_COFAR</name>
<keyword evidence="4" id="KW-0131">Cell cycle</keyword>
<evidence type="ECO:0000256" key="1">
    <source>
        <dbReference type="ARBA" id="ARBA00004642"/>
    </source>
</evidence>
<dbReference type="PIRSF" id="PIRSF017811">
    <property type="entry name" value="CDK_inhib_pln"/>
    <property type="match status" value="1"/>
</dbReference>
<dbReference type="GO" id="GO:0004861">
    <property type="term" value="F:cyclin-dependent protein serine/threonine kinase inhibitor activity"/>
    <property type="evidence" value="ECO:0007669"/>
    <property type="project" value="InterPro"/>
</dbReference>
<evidence type="ECO:0000313" key="7">
    <source>
        <dbReference type="Proteomes" id="UP001652660"/>
    </source>
</evidence>
<feature type="region of interest" description="Disordered" evidence="5">
    <location>
        <begin position="34"/>
        <end position="59"/>
    </location>
</feature>
<dbReference type="PANTHER" id="PTHR46776">
    <property type="entry name" value="CYCLIN-DEPENDENT KINASE INHIBITOR 4-RELATED"/>
    <property type="match status" value="1"/>
</dbReference>
<sequence length="222" mass="25113">MGDYLRKCERSIGEMAAAAATEIGGEIIKMRAVEEEEEEVTSSSKRRKVDDCDEAPEPQLNLPAYTVSASAANSTTTSSAANVHEEKMRSTDLKMKLNFKFKLGKHLLILLLLYHQDSETEISTLIIRQFRETSPSSEICGGDSGIELMESISSTTTKKEESSRRNRQELKTKTCMPSAAEIEEFFAVAEKRQQKQFAEKYNYDIVKDVPLEGRYEWVRLKP</sequence>
<accession>A0A6P6WBS0</accession>
<protein>
    <recommendedName>
        <fullName evidence="6">Cyclin-dependent kinase inhibitor domain-containing protein</fullName>
    </recommendedName>
</protein>
<proteinExistence type="inferred from homology"/>
<evidence type="ECO:0000256" key="2">
    <source>
        <dbReference type="ARBA" id="ARBA00010274"/>
    </source>
</evidence>
<keyword evidence="3" id="KW-0649">Protein kinase inhibitor</keyword>
<dbReference type="GeneID" id="113731400"/>
<dbReference type="GO" id="GO:0005654">
    <property type="term" value="C:nucleoplasm"/>
    <property type="evidence" value="ECO:0007669"/>
    <property type="project" value="UniProtKB-SubCell"/>
</dbReference>
<dbReference type="InterPro" id="IPR044898">
    <property type="entry name" value="CDI_dom_sf"/>
</dbReference>
<reference evidence="7" key="1">
    <citation type="journal article" date="2025" name="Foods">
        <title>Unveiling the Microbial Signatures of Arabica Coffee Cherries: Insights into Ripeness Specific Diversity, Functional Traits, and Implications for Quality and Safety.</title>
        <authorList>
            <consortium name="RefSeq"/>
            <person name="Tenea G.N."/>
            <person name="Cifuentes V."/>
            <person name="Reyes P."/>
            <person name="Cevallos-Vallejos M."/>
        </authorList>
    </citation>
    <scope>NUCLEOTIDE SEQUENCE [LARGE SCALE GENOMIC DNA]</scope>
</reference>
<feature type="domain" description="Cyclin-dependent kinase inhibitor" evidence="6">
    <location>
        <begin position="176"/>
        <end position="220"/>
    </location>
</feature>
<dbReference type="Pfam" id="PF02234">
    <property type="entry name" value="CDI"/>
    <property type="match status" value="1"/>
</dbReference>
<comment type="subcellular location">
    <subcellularLocation>
        <location evidence="1">Nucleus</location>
        <location evidence="1">Nucleoplasm</location>
    </subcellularLocation>
</comment>
<dbReference type="Proteomes" id="UP001652660">
    <property type="component" value="Chromosome 2e"/>
</dbReference>
<evidence type="ECO:0000256" key="3">
    <source>
        <dbReference type="ARBA" id="ARBA00023013"/>
    </source>
</evidence>
<reference evidence="8" key="2">
    <citation type="submission" date="2025-08" db="UniProtKB">
        <authorList>
            <consortium name="RefSeq"/>
        </authorList>
    </citation>
    <scope>IDENTIFICATION</scope>
    <source>
        <tissue evidence="8">Leaves</tissue>
    </source>
</reference>
<dbReference type="OrthoDB" id="9940972at2759"/>
<dbReference type="Gene3D" id="4.10.365.10">
    <property type="entry name" value="p27"/>
    <property type="match status" value="1"/>
</dbReference>
<dbReference type="GO" id="GO:0051726">
    <property type="term" value="P:regulation of cell cycle"/>
    <property type="evidence" value="ECO:0007669"/>
    <property type="project" value="InterPro"/>
</dbReference>
<keyword evidence="7" id="KW-1185">Reference proteome</keyword>
<comment type="similarity">
    <text evidence="2">Belongs to the CDI family. ICK/KRP subfamily.</text>
</comment>
<organism evidence="7 8">
    <name type="scientific">Coffea arabica</name>
    <name type="common">Arabian coffee</name>
    <dbReference type="NCBI Taxonomy" id="13443"/>
    <lineage>
        <taxon>Eukaryota</taxon>
        <taxon>Viridiplantae</taxon>
        <taxon>Streptophyta</taxon>
        <taxon>Embryophyta</taxon>
        <taxon>Tracheophyta</taxon>
        <taxon>Spermatophyta</taxon>
        <taxon>Magnoliopsida</taxon>
        <taxon>eudicotyledons</taxon>
        <taxon>Gunneridae</taxon>
        <taxon>Pentapetalae</taxon>
        <taxon>asterids</taxon>
        <taxon>lamiids</taxon>
        <taxon>Gentianales</taxon>
        <taxon>Rubiaceae</taxon>
        <taxon>Ixoroideae</taxon>
        <taxon>Gardenieae complex</taxon>
        <taxon>Bertiereae - Coffeeae clade</taxon>
        <taxon>Coffeeae</taxon>
        <taxon>Coffea</taxon>
    </lineage>
</organism>
<dbReference type="InterPro" id="IPR044275">
    <property type="entry name" value="KRP"/>
</dbReference>
<evidence type="ECO:0000256" key="4">
    <source>
        <dbReference type="ARBA" id="ARBA00023306"/>
    </source>
</evidence>
<dbReference type="RefSeq" id="XP_027112460.1">
    <property type="nucleotide sequence ID" value="XM_027256659.2"/>
</dbReference>
<dbReference type="AlphaFoldDB" id="A0A6P6WBS0"/>
<gene>
    <name evidence="8" type="primary">LOC113731400</name>
</gene>
<evidence type="ECO:0000256" key="5">
    <source>
        <dbReference type="SAM" id="MobiDB-lite"/>
    </source>
</evidence>
<dbReference type="InterPro" id="IPR003175">
    <property type="entry name" value="CDI_dom"/>
</dbReference>
<evidence type="ECO:0000313" key="8">
    <source>
        <dbReference type="RefSeq" id="XP_027112460.1"/>
    </source>
</evidence>
<evidence type="ECO:0000259" key="6">
    <source>
        <dbReference type="Pfam" id="PF02234"/>
    </source>
</evidence>